<gene>
    <name evidence="3" type="ORF">KY46_19465</name>
</gene>
<dbReference type="InterPro" id="IPR011978">
    <property type="entry name" value="YgfB-like"/>
</dbReference>
<dbReference type="PANTHER" id="PTHR37528">
    <property type="entry name" value="UPF0149 PROTEIN YGFB"/>
    <property type="match status" value="1"/>
</dbReference>
<reference evidence="3 4" key="1">
    <citation type="submission" date="2014-12" db="EMBL/GenBank/DDBJ databases">
        <title>Mercury Reductase activity and rhizosphere competence traits in the genome of root associated Photobacterium halotolerans MELD1.</title>
        <authorList>
            <person name="Mathew D.C."/>
            <person name="Huang C.-C."/>
        </authorList>
    </citation>
    <scope>NUCLEOTIDE SEQUENCE [LARGE SCALE GENOMIC DNA]</scope>
    <source>
        <strain evidence="3 4">MELD1</strain>
    </source>
</reference>
<evidence type="ECO:0000256" key="1">
    <source>
        <dbReference type="ARBA" id="ARBA00038308"/>
    </source>
</evidence>
<dbReference type="EMBL" id="JWYV01000023">
    <property type="protein sequence ID" value="KKC98219.1"/>
    <property type="molecule type" value="Genomic_DNA"/>
</dbReference>
<organism evidence="3 4">
    <name type="scientific">Photobacterium halotolerans</name>
    <dbReference type="NCBI Taxonomy" id="265726"/>
    <lineage>
        <taxon>Bacteria</taxon>
        <taxon>Pseudomonadati</taxon>
        <taxon>Pseudomonadota</taxon>
        <taxon>Gammaproteobacteria</taxon>
        <taxon>Vibrionales</taxon>
        <taxon>Vibrionaceae</taxon>
        <taxon>Photobacterium</taxon>
    </lineage>
</organism>
<dbReference type="NCBIfam" id="TIGR02292">
    <property type="entry name" value="ygfB_yecA"/>
    <property type="match status" value="1"/>
</dbReference>
<comment type="similarity">
    <text evidence="1 2">Belongs to the UPF0149 family.</text>
</comment>
<comment type="caution">
    <text evidence="3">The sequence shown here is derived from an EMBL/GenBank/DDBJ whole genome shotgun (WGS) entry which is preliminary data.</text>
</comment>
<dbReference type="Pfam" id="PF03695">
    <property type="entry name" value="UPF0149"/>
    <property type="match status" value="1"/>
</dbReference>
<dbReference type="InterPro" id="IPR036255">
    <property type="entry name" value="YgfB-like_sf"/>
</dbReference>
<evidence type="ECO:0000313" key="3">
    <source>
        <dbReference type="EMBL" id="KKC98219.1"/>
    </source>
</evidence>
<sequence length="191" mass="20468">MSEVKLPAYEAVEAALKSQALAVTPSELHGLLTGMLCGGLPAAGEHWMGPISDYANNGESLGGDARTLTQHLVDMTSKELAGTGFEASLLLPDDEEDLMVRAEALSEWVNCFLSGLGLMGLNQEKLPASVQEALGDLQDIAQLGIDDEDDLEEQAALFEQVIEHVRMCALTCYFELVSRHQSGQGDAPTLH</sequence>
<dbReference type="STRING" id="265726.KY46_19465"/>
<protein>
    <recommendedName>
        <fullName evidence="2">UPF0149 protein KY46_19465</fullName>
    </recommendedName>
</protein>
<dbReference type="PANTHER" id="PTHR37528:SF1">
    <property type="entry name" value="UPF0149 PROTEIN YGFB"/>
    <property type="match status" value="1"/>
</dbReference>
<evidence type="ECO:0000313" key="4">
    <source>
        <dbReference type="Proteomes" id="UP000033633"/>
    </source>
</evidence>
<dbReference type="AlphaFoldDB" id="A0A0F5V9P5"/>
<dbReference type="HAMAP" id="MF_00346">
    <property type="entry name" value="UPF0149"/>
    <property type="match status" value="1"/>
</dbReference>
<evidence type="ECO:0000256" key="2">
    <source>
        <dbReference type="HAMAP-Rule" id="MF_00346"/>
    </source>
</evidence>
<dbReference type="PATRIC" id="fig|265726.11.peg.2694"/>
<proteinExistence type="inferred from homology"/>
<dbReference type="SUPFAM" id="SSF101327">
    <property type="entry name" value="YgfB-like"/>
    <property type="match status" value="1"/>
</dbReference>
<dbReference type="RefSeq" id="WP_046222263.1">
    <property type="nucleotide sequence ID" value="NZ_JWYV01000023.1"/>
</dbReference>
<dbReference type="NCBIfam" id="NF002477">
    <property type="entry name" value="PRK01736.1"/>
    <property type="match status" value="1"/>
</dbReference>
<keyword evidence="4" id="KW-1185">Reference proteome</keyword>
<dbReference type="Proteomes" id="UP000033633">
    <property type="component" value="Unassembled WGS sequence"/>
</dbReference>
<dbReference type="GO" id="GO:0005829">
    <property type="term" value="C:cytosol"/>
    <property type="evidence" value="ECO:0007669"/>
    <property type="project" value="TreeGrafter"/>
</dbReference>
<dbReference type="OrthoDB" id="9783391at2"/>
<name>A0A0F5V9P5_9GAMM</name>
<accession>A0A0F5V9P5</accession>
<dbReference type="Gene3D" id="1.20.120.740">
    <property type="entry name" value="YgfB uncharacterised protein family UPF0149, PF03695"/>
    <property type="match status" value="1"/>
</dbReference>